<dbReference type="EMBL" id="JACJFM010000013">
    <property type="protein sequence ID" value="MBB1487232.1"/>
    <property type="molecule type" value="Genomic_DNA"/>
</dbReference>
<dbReference type="Gene3D" id="3.30.565.60">
    <property type="match status" value="1"/>
</dbReference>
<comment type="caution">
    <text evidence="2">The sequence shown here is derived from an EMBL/GenBank/DDBJ whole genome shotgun (WGS) entry which is preliminary data.</text>
</comment>
<dbReference type="InterPro" id="IPR038475">
    <property type="entry name" value="RecG_C_sf"/>
</dbReference>
<dbReference type="Proteomes" id="UP000565262">
    <property type="component" value="Unassembled WGS sequence"/>
</dbReference>
<dbReference type="PANTHER" id="PTHR30595">
    <property type="entry name" value="GLPR-RELATED TRANSCRIPTIONAL REPRESSOR"/>
    <property type="match status" value="1"/>
</dbReference>
<protein>
    <submittedName>
        <fullName evidence="2">Putative DNA binding domain-containing protein</fullName>
    </submittedName>
</protein>
<dbReference type="InterPro" id="IPR038461">
    <property type="entry name" value="Schlafen_AlbA_2_dom_sf"/>
</dbReference>
<sequence>MKVRLPEDNEEKRLRLVDEGHFLDFKSKRINPAKLQQTFVAFANTDGGELFIGIEDESVSGERIVGFENQEACNGILPTLLEETDPAVENVDVELIDFGKKGLVLRLFIPKSPKVHYTSSGDCYIRIGAEKKKIKGERITQLSYSKGVLVYERKPVDGMELDELEDSEYLADYMNRVGSSLTPAGFLRKQKLLAKVEGQLVPNVGAVVLFDENPPASLPTRCSFKVYRLLTTSSEYKREQLAEMPTTISGPLESAVREVIKKVGELLEGATFKDGQRLVKMKYPVDAINEVVVNAALHRDYSLNDDVHIKIYDNRIEIVSPGKLPGFMTIDNLYTDRFSRNPNINRLIHNAPDPLNHDIGEGLDTARNELRKAGLVAPEFKELENAFLVTIRHQHLASLEDVITKHLKDNPEISITNRIVRQLSGEDDINKVKKALQKLRQEGVIEPVDPNANAFAFSYKLVSS</sequence>
<dbReference type="Gene3D" id="3.30.950.30">
    <property type="entry name" value="Schlafen, AAA domain"/>
    <property type="match status" value="1"/>
</dbReference>
<dbReference type="RefSeq" id="WP_182809016.1">
    <property type="nucleotide sequence ID" value="NZ_JACJFM010000013.1"/>
</dbReference>
<accession>A0A839IRR2</accession>
<evidence type="ECO:0000313" key="3">
    <source>
        <dbReference type="Proteomes" id="UP000565262"/>
    </source>
</evidence>
<proteinExistence type="predicted"/>
<dbReference type="InterPro" id="IPR007421">
    <property type="entry name" value="Schlafen_AlbA_2_dom"/>
</dbReference>
<feature type="domain" description="Schlafen AlbA-2" evidence="1">
    <location>
        <begin position="19"/>
        <end position="134"/>
    </location>
</feature>
<dbReference type="Pfam" id="PF04326">
    <property type="entry name" value="SLFN_AlbA_2"/>
    <property type="match status" value="1"/>
</dbReference>
<organism evidence="2 3">
    <name type="scientific">Oceanospirillum sediminis</name>
    <dbReference type="NCBI Taxonomy" id="2760088"/>
    <lineage>
        <taxon>Bacteria</taxon>
        <taxon>Pseudomonadati</taxon>
        <taxon>Pseudomonadota</taxon>
        <taxon>Gammaproteobacteria</taxon>
        <taxon>Oceanospirillales</taxon>
        <taxon>Oceanospirillaceae</taxon>
        <taxon>Oceanospirillum</taxon>
    </lineage>
</organism>
<keyword evidence="3" id="KW-1185">Reference proteome</keyword>
<gene>
    <name evidence="2" type="ORF">H4O21_11490</name>
</gene>
<dbReference type="PANTHER" id="PTHR30595:SF6">
    <property type="entry name" value="SCHLAFEN ALBA-2 DOMAIN-CONTAINING PROTEIN"/>
    <property type="match status" value="1"/>
</dbReference>
<dbReference type="AlphaFoldDB" id="A0A839IRR2"/>
<name>A0A839IRR2_9GAMM</name>
<evidence type="ECO:0000313" key="2">
    <source>
        <dbReference type="EMBL" id="MBB1487232.1"/>
    </source>
</evidence>
<reference evidence="2 3" key="1">
    <citation type="submission" date="2020-08" db="EMBL/GenBank/DDBJ databases">
        <title>Oceanospirillum sp. nov. isolated from marine sediment.</title>
        <authorList>
            <person name="Ji X."/>
        </authorList>
    </citation>
    <scope>NUCLEOTIDE SEQUENCE [LARGE SCALE GENOMIC DNA]</scope>
    <source>
        <strain evidence="2 3">D5</strain>
    </source>
</reference>
<dbReference type="Pfam" id="PF13749">
    <property type="entry name" value="HATPase_c_4"/>
    <property type="match status" value="1"/>
</dbReference>
<evidence type="ECO:0000259" key="1">
    <source>
        <dbReference type="Pfam" id="PF04326"/>
    </source>
</evidence>